<organism evidence="2">
    <name type="scientific">Rhizophora mucronata</name>
    <name type="common">Asiatic mangrove</name>
    <dbReference type="NCBI Taxonomy" id="61149"/>
    <lineage>
        <taxon>Eukaryota</taxon>
        <taxon>Viridiplantae</taxon>
        <taxon>Streptophyta</taxon>
        <taxon>Embryophyta</taxon>
        <taxon>Tracheophyta</taxon>
        <taxon>Spermatophyta</taxon>
        <taxon>Magnoliopsida</taxon>
        <taxon>eudicotyledons</taxon>
        <taxon>Gunneridae</taxon>
        <taxon>Pentapetalae</taxon>
        <taxon>rosids</taxon>
        <taxon>fabids</taxon>
        <taxon>Malpighiales</taxon>
        <taxon>Rhizophoraceae</taxon>
        <taxon>Rhizophora</taxon>
    </lineage>
</organism>
<evidence type="ECO:0000256" key="1">
    <source>
        <dbReference type="SAM" id="Phobius"/>
    </source>
</evidence>
<name>A0A2P2L675_RHIMU</name>
<reference evidence="2" key="1">
    <citation type="submission" date="2018-02" db="EMBL/GenBank/DDBJ databases">
        <title>Rhizophora mucronata_Transcriptome.</title>
        <authorList>
            <person name="Meera S.P."/>
            <person name="Sreeshan A."/>
            <person name="Augustine A."/>
        </authorList>
    </citation>
    <scope>NUCLEOTIDE SEQUENCE</scope>
    <source>
        <tissue evidence="2">Leaf</tissue>
    </source>
</reference>
<protein>
    <submittedName>
        <fullName evidence="2">Uncharacterized protein</fullName>
    </submittedName>
</protein>
<keyword evidence="1" id="KW-0472">Membrane</keyword>
<dbReference type="AlphaFoldDB" id="A0A2P2L675"/>
<dbReference type="EMBL" id="GGEC01032962">
    <property type="protein sequence ID" value="MBX13446.1"/>
    <property type="molecule type" value="Transcribed_RNA"/>
</dbReference>
<proteinExistence type="predicted"/>
<keyword evidence="1" id="KW-0812">Transmembrane</keyword>
<feature type="transmembrane region" description="Helical" evidence="1">
    <location>
        <begin position="12"/>
        <end position="29"/>
    </location>
</feature>
<evidence type="ECO:0000313" key="2">
    <source>
        <dbReference type="EMBL" id="MBX13446.1"/>
    </source>
</evidence>
<keyword evidence="1" id="KW-1133">Transmembrane helix</keyword>
<accession>A0A2P2L675</accession>
<sequence length="44" mass="5191">MAIKTLANKSSLFYFFFHILNVILVSFNLKKLIKKVTEQNHYST</sequence>